<dbReference type="AlphaFoldDB" id="A0A820VBU6"/>
<evidence type="ECO:0000313" key="3">
    <source>
        <dbReference type="Proteomes" id="UP000663866"/>
    </source>
</evidence>
<organism evidence="2 3">
    <name type="scientific">Rotaria magnacalcarata</name>
    <dbReference type="NCBI Taxonomy" id="392030"/>
    <lineage>
        <taxon>Eukaryota</taxon>
        <taxon>Metazoa</taxon>
        <taxon>Spiralia</taxon>
        <taxon>Gnathifera</taxon>
        <taxon>Rotifera</taxon>
        <taxon>Eurotatoria</taxon>
        <taxon>Bdelloidea</taxon>
        <taxon>Philodinida</taxon>
        <taxon>Philodinidae</taxon>
        <taxon>Rotaria</taxon>
    </lineage>
</organism>
<keyword evidence="3" id="KW-1185">Reference proteome</keyword>
<name>A0A820VBU6_9BILA</name>
<dbReference type="EMBL" id="CAJOBG010053041">
    <property type="protein sequence ID" value="CAF4499036.1"/>
    <property type="molecule type" value="Genomic_DNA"/>
</dbReference>
<sequence>FTKLVEGLTLHGQPFLGELLDGEDRKASELTTEASERVFIDDDLLRKCPGIDKLRADTREKLKTYLQTQLLKAHLNDAWKSQNQSRAVEVINLKRQHYEAQQKLSETIAEEKRAFISLKDSMQSEQLARRRKEDEANELQKTVDKLQSEFEQRWSGQIKM</sequence>
<reference evidence="2" key="1">
    <citation type="submission" date="2021-02" db="EMBL/GenBank/DDBJ databases">
        <authorList>
            <person name="Nowell W R."/>
        </authorList>
    </citation>
    <scope>NUCLEOTIDE SEQUENCE</scope>
</reference>
<dbReference type="Proteomes" id="UP000663866">
    <property type="component" value="Unassembled WGS sequence"/>
</dbReference>
<evidence type="ECO:0000256" key="1">
    <source>
        <dbReference type="SAM" id="Coils"/>
    </source>
</evidence>
<gene>
    <name evidence="2" type="ORF">OVN521_LOCUS40635</name>
</gene>
<feature type="coiled-coil region" evidence="1">
    <location>
        <begin position="122"/>
        <end position="149"/>
    </location>
</feature>
<keyword evidence="1" id="KW-0175">Coiled coil</keyword>
<comment type="caution">
    <text evidence="2">The sequence shown here is derived from an EMBL/GenBank/DDBJ whole genome shotgun (WGS) entry which is preliminary data.</text>
</comment>
<protein>
    <submittedName>
        <fullName evidence="2">Uncharacterized protein</fullName>
    </submittedName>
</protein>
<feature type="non-terminal residue" evidence="2">
    <location>
        <position position="160"/>
    </location>
</feature>
<evidence type="ECO:0000313" key="2">
    <source>
        <dbReference type="EMBL" id="CAF4499036.1"/>
    </source>
</evidence>
<proteinExistence type="predicted"/>
<feature type="non-terminal residue" evidence="2">
    <location>
        <position position="1"/>
    </location>
</feature>
<accession>A0A820VBU6</accession>